<dbReference type="AlphaFoldDB" id="A0A813N8X4"/>
<keyword evidence="6 9" id="KW-0472">Membrane</keyword>
<evidence type="ECO:0000256" key="3">
    <source>
        <dbReference type="ARBA" id="ARBA00022692"/>
    </source>
</evidence>
<keyword evidence="2 8" id="KW-0813">Transport</keyword>
<comment type="similarity">
    <text evidence="8">Belongs to the two pore domain potassium channel (TC 1.A.1.8) family.</text>
</comment>
<dbReference type="GO" id="GO:0022841">
    <property type="term" value="F:potassium ion leak channel activity"/>
    <property type="evidence" value="ECO:0007669"/>
    <property type="project" value="TreeGrafter"/>
</dbReference>
<dbReference type="Proteomes" id="UP000663879">
    <property type="component" value="Unassembled WGS sequence"/>
</dbReference>
<evidence type="ECO:0000256" key="4">
    <source>
        <dbReference type="ARBA" id="ARBA00022989"/>
    </source>
</evidence>
<sequence>MISNKSNSNKSFVFKNEMEQNRRYSNSYFLGKNLKNVRENQNPSILVEPTEKIIKKKNSKSIHKLLINNICLILAVVIYSVFGALMFQILERHEELRRCEEGKAKFNKDLKIYRNTIVNYVLYNTSDEKPIKTTNISGRLQRLSYTTDKQDIAKFTSSNNYDLKNSSSKVKKEAYNYSHLHDFMRINELLEEFRKEIIEIEHNTRYYGQDCNRETRWNFYYSLLFSVTLMSTVGYGFIAPVTWEGRVVCICYASIGIPIFLICLTSLSSLFSQSLRFICKEFKSKNPIYKYWKELKSKKKKAKRQNKTRQRAIKYDNLTLNEQKNVICIQDSQSITPSKLSSNFFLKDFDSSNYRVAYEYSYCEDEDDELNSLDDEEDDFNDEFSIYNDEVPFMLALLIIIIYILIGGFIFSYFEKWTLSESIYFVYVTLTTLGFGDMVPGLKRNDKNSNVKILVVCIYSSLGMAIIGMCLGQMQFAFKRKLYILIELLKQSLDFVSKSSQNEKCSRKNSKVYQMREKEEIINKLRLLQRLETGSFYRKRFENSNLTNEK</sequence>
<gene>
    <name evidence="11" type="ORF">OXX778_LOCUS3133</name>
</gene>
<keyword evidence="3 8" id="KW-0812">Transmembrane</keyword>
<organism evidence="11 12">
    <name type="scientific">Brachionus calyciflorus</name>
    <dbReference type="NCBI Taxonomy" id="104777"/>
    <lineage>
        <taxon>Eukaryota</taxon>
        <taxon>Metazoa</taxon>
        <taxon>Spiralia</taxon>
        <taxon>Gnathifera</taxon>
        <taxon>Rotifera</taxon>
        <taxon>Eurotatoria</taxon>
        <taxon>Monogononta</taxon>
        <taxon>Pseudotrocha</taxon>
        <taxon>Ploima</taxon>
        <taxon>Brachionidae</taxon>
        <taxon>Brachionus</taxon>
    </lineage>
</organism>
<feature type="transmembrane region" description="Helical" evidence="9">
    <location>
        <begin position="219"/>
        <end position="238"/>
    </location>
</feature>
<feature type="transmembrane region" description="Helical" evidence="9">
    <location>
        <begin position="250"/>
        <end position="271"/>
    </location>
</feature>
<name>A0A813N8X4_9BILA</name>
<evidence type="ECO:0000259" key="10">
    <source>
        <dbReference type="Pfam" id="PF07885"/>
    </source>
</evidence>
<evidence type="ECO:0000256" key="6">
    <source>
        <dbReference type="ARBA" id="ARBA00023136"/>
    </source>
</evidence>
<dbReference type="EMBL" id="CAJNOC010000267">
    <property type="protein sequence ID" value="CAF0736123.1"/>
    <property type="molecule type" value="Genomic_DNA"/>
</dbReference>
<dbReference type="GO" id="GO:0030322">
    <property type="term" value="P:stabilization of membrane potential"/>
    <property type="evidence" value="ECO:0007669"/>
    <property type="project" value="TreeGrafter"/>
</dbReference>
<evidence type="ECO:0000256" key="9">
    <source>
        <dbReference type="SAM" id="Phobius"/>
    </source>
</evidence>
<dbReference type="Pfam" id="PF07885">
    <property type="entry name" value="Ion_trans_2"/>
    <property type="match status" value="2"/>
</dbReference>
<feature type="transmembrane region" description="Helical" evidence="9">
    <location>
        <begin position="391"/>
        <end position="411"/>
    </location>
</feature>
<dbReference type="Gene3D" id="1.10.287.70">
    <property type="match status" value="1"/>
</dbReference>
<accession>A0A813N8X4</accession>
<protein>
    <recommendedName>
        <fullName evidence="10">Potassium channel domain-containing protein</fullName>
    </recommendedName>
</protein>
<dbReference type="OrthoDB" id="297496at2759"/>
<evidence type="ECO:0000256" key="8">
    <source>
        <dbReference type="RuleBase" id="RU003857"/>
    </source>
</evidence>
<evidence type="ECO:0000256" key="7">
    <source>
        <dbReference type="ARBA" id="ARBA00023303"/>
    </source>
</evidence>
<dbReference type="PANTHER" id="PTHR11003">
    <property type="entry name" value="POTASSIUM CHANNEL, SUBFAMILY K"/>
    <property type="match status" value="1"/>
</dbReference>
<comment type="subcellular location">
    <subcellularLocation>
        <location evidence="1">Membrane</location>
        <topology evidence="1">Multi-pass membrane protein</topology>
    </subcellularLocation>
</comment>
<dbReference type="InterPro" id="IPR003280">
    <property type="entry name" value="2pore_dom_K_chnl"/>
</dbReference>
<feature type="transmembrane region" description="Helical" evidence="9">
    <location>
        <begin position="453"/>
        <end position="472"/>
    </location>
</feature>
<evidence type="ECO:0000313" key="11">
    <source>
        <dbReference type="EMBL" id="CAF0736123.1"/>
    </source>
</evidence>
<proteinExistence type="inferred from homology"/>
<dbReference type="SUPFAM" id="SSF81324">
    <property type="entry name" value="Voltage-gated potassium channels"/>
    <property type="match status" value="2"/>
</dbReference>
<dbReference type="GO" id="GO:0005886">
    <property type="term" value="C:plasma membrane"/>
    <property type="evidence" value="ECO:0007669"/>
    <property type="project" value="TreeGrafter"/>
</dbReference>
<keyword evidence="7 8" id="KW-0407">Ion channel</keyword>
<dbReference type="PRINTS" id="PR01333">
    <property type="entry name" value="2POREKCHANEL"/>
</dbReference>
<keyword evidence="4 9" id="KW-1133">Transmembrane helix</keyword>
<feature type="domain" description="Potassium channel" evidence="10">
    <location>
        <begin position="214"/>
        <end position="272"/>
    </location>
</feature>
<feature type="transmembrane region" description="Helical" evidence="9">
    <location>
        <begin position="65"/>
        <end position="90"/>
    </location>
</feature>
<evidence type="ECO:0000256" key="5">
    <source>
        <dbReference type="ARBA" id="ARBA00023065"/>
    </source>
</evidence>
<reference evidence="11" key="1">
    <citation type="submission" date="2021-02" db="EMBL/GenBank/DDBJ databases">
        <authorList>
            <person name="Nowell W R."/>
        </authorList>
    </citation>
    <scope>NUCLEOTIDE SEQUENCE</scope>
    <source>
        <strain evidence="11">Ploen Becks lab</strain>
    </source>
</reference>
<keyword evidence="5 8" id="KW-0406">Ion transport</keyword>
<dbReference type="InterPro" id="IPR013099">
    <property type="entry name" value="K_chnl_dom"/>
</dbReference>
<dbReference type="PANTHER" id="PTHR11003:SF334">
    <property type="entry name" value="FI03418P"/>
    <property type="match status" value="1"/>
</dbReference>
<comment type="caution">
    <text evidence="11">The sequence shown here is derived from an EMBL/GenBank/DDBJ whole genome shotgun (WGS) entry which is preliminary data.</text>
</comment>
<feature type="transmembrane region" description="Helical" evidence="9">
    <location>
        <begin position="423"/>
        <end position="441"/>
    </location>
</feature>
<keyword evidence="12" id="KW-1185">Reference proteome</keyword>
<dbReference type="GO" id="GO:0015271">
    <property type="term" value="F:outward rectifier potassium channel activity"/>
    <property type="evidence" value="ECO:0007669"/>
    <property type="project" value="TreeGrafter"/>
</dbReference>
<feature type="domain" description="Potassium channel" evidence="10">
    <location>
        <begin position="400"/>
        <end position="474"/>
    </location>
</feature>
<evidence type="ECO:0000256" key="2">
    <source>
        <dbReference type="ARBA" id="ARBA00022448"/>
    </source>
</evidence>
<evidence type="ECO:0000313" key="12">
    <source>
        <dbReference type="Proteomes" id="UP000663879"/>
    </source>
</evidence>
<evidence type="ECO:0000256" key="1">
    <source>
        <dbReference type="ARBA" id="ARBA00004141"/>
    </source>
</evidence>